<gene>
    <name evidence="2" type="ORF">SaccyDRAFT_4429</name>
</gene>
<organism evidence="2 3">
    <name type="scientific">Saccharomonospora cyanea NA-134</name>
    <dbReference type="NCBI Taxonomy" id="882082"/>
    <lineage>
        <taxon>Bacteria</taxon>
        <taxon>Bacillati</taxon>
        <taxon>Actinomycetota</taxon>
        <taxon>Actinomycetes</taxon>
        <taxon>Pseudonocardiales</taxon>
        <taxon>Pseudonocardiaceae</taxon>
        <taxon>Saccharomonospora</taxon>
    </lineage>
</organism>
<protein>
    <recommendedName>
        <fullName evidence="4">Secreted protein</fullName>
    </recommendedName>
</protein>
<name>H5XNZ0_9PSEU</name>
<evidence type="ECO:0008006" key="4">
    <source>
        <dbReference type="Google" id="ProtNLM"/>
    </source>
</evidence>
<dbReference type="HOGENOM" id="CLU_2452804_0_0_11"/>
<evidence type="ECO:0000256" key="1">
    <source>
        <dbReference type="SAM" id="SignalP"/>
    </source>
</evidence>
<evidence type="ECO:0000313" key="2">
    <source>
        <dbReference type="EMBL" id="EHR63239.1"/>
    </source>
</evidence>
<dbReference type="RefSeq" id="WP_005459436.1">
    <property type="nucleotide sequence ID" value="NZ_CM001440.1"/>
</dbReference>
<dbReference type="EMBL" id="CM001440">
    <property type="protein sequence ID" value="EHR63239.1"/>
    <property type="molecule type" value="Genomic_DNA"/>
</dbReference>
<keyword evidence="1" id="KW-0732">Signal</keyword>
<accession>H5XNZ0</accession>
<evidence type="ECO:0000313" key="3">
    <source>
        <dbReference type="Proteomes" id="UP000002791"/>
    </source>
</evidence>
<sequence length="89" mass="9135">MFKKTAIVATAAAGMLMLGSPAFATTPGENDVHDNTNQAGLINVDDVLSENQINICPVVSVDLLGQIGLLGGANENNVAYCSNAEATDN</sequence>
<keyword evidence="3" id="KW-1185">Reference proteome</keyword>
<dbReference type="AlphaFoldDB" id="H5XNZ0"/>
<dbReference type="Proteomes" id="UP000002791">
    <property type="component" value="Chromosome"/>
</dbReference>
<feature type="chain" id="PRO_5003601215" description="Secreted protein" evidence="1">
    <location>
        <begin position="25"/>
        <end position="89"/>
    </location>
</feature>
<dbReference type="STRING" id="882082.SaccyDRAFT_4429"/>
<reference evidence="2 3" key="1">
    <citation type="submission" date="2011-11" db="EMBL/GenBank/DDBJ databases">
        <title>The Noncontiguous Finished sequence of Saccharomonospora cyanea NA-134.</title>
        <authorList>
            <consortium name="US DOE Joint Genome Institute"/>
            <person name="Lucas S."/>
            <person name="Han J."/>
            <person name="Lapidus A."/>
            <person name="Cheng J.-F."/>
            <person name="Goodwin L."/>
            <person name="Pitluck S."/>
            <person name="Peters L."/>
            <person name="Ovchinnikova G."/>
            <person name="Lu M."/>
            <person name="Detter J.C."/>
            <person name="Han C."/>
            <person name="Tapia R."/>
            <person name="Land M."/>
            <person name="Hauser L."/>
            <person name="Kyrpides N."/>
            <person name="Ivanova N."/>
            <person name="Pagani I."/>
            <person name="Brambilla E.-M."/>
            <person name="Klenk H.-P."/>
            <person name="Woyke T."/>
        </authorList>
    </citation>
    <scope>NUCLEOTIDE SEQUENCE [LARGE SCALE GENOMIC DNA]</scope>
    <source>
        <strain evidence="2 3">NA-134</strain>
    </source>
</reference>
<dbReference type="OrthoDB" id="3699148at2"/>
<proteinExistence type="predicted"/>
<feature type="signal peptide" evidence="1">
    <location>
        <begin position="1"/>
        <end position="24"/>
    </location>
</feature>